<comment type="caution">
    <text evidence="7">The sequence shown here is derived from an EMBL/GenBank/DDBJ whole genome shotgun (WGS) entry which is preliminary data.</text>
</comment>
<dbReference type="CDD" id="cd02522">
    <property type="entry name" value="GT_2_like_a"/>
    <property type="match status" value="1"/>
</dbReference>
<dbReference type="InterPro" id="IPR001173">
    <property type="entry name" value="Glyco_trans_2-like"/>
</dbReference>
<evidence type="ECO:0000313" key="7">
    <source>
        <dbReference type="EMBL" id="MFD1187037.1"/>
    </source>
</evidence>
<dbReference type="Proteomes" id="UP001597094">
    <property type="component" value="Unassembled WGS sequence"/>
</dbReference>
<evidence type="ECO:0000256" key="2">
    <source>
        <dbReference type="ARBA" id="ARBA00022475"/>
    </source>
</evidence>
<organism evidence="7 8">
    <name type="scientific">Pontibacter rugosus</name>
    <dbReference type="NCBI Taxonomy" id="1745966"/>
    <lineage>
        <taxon>Bacteria</taxon>
        <taxon>Pseudomonadati</taxon>
        <taxon>Bacteroidota</taxon>
        <taxon>Cytophagia</taxon>
        <taxon>Cytophagales</taxon>
        <taxon>Hymenobacteraceae</taxon>
        <taxon>Pontibacter</taxon>
    </lineage>
</organism>
<name>A0ABW3SRE7_9BACT</name>
<evidence type="ECO:0000259" key="6">
    <source>
        <dbReference type="Pfam" id="PF00535"/>
    </source>
</evidence>
<gene>
    <name evidence="7" type="ORF">ACFQ2O_12550</name>
</gene>
<dbReference type="NCBIfam" id="TIGR04283">
    <property type="entry name" value="glyco_like_mftF"/>
    <property type="match status" value="1"/>
</dbReference>
<dbReference type="Pfam" id="PF00535">
    <property type="entry name" value="Glycos_transf_2"/>
    <property type="match status" value="1"/>
</dbReference>
<dbReference type="EMBL" id="JBHTLD010000110">
    <property type="protein sequence ID" value="MFD1187037.1"/>
    <property type="molecule type" value="Genomic_DNA"/>
</dbReference>
<dbReference type="Gene3D" id="3.90.550.10">
    <property type="entry name" value="Spore Coat Polysaccharide Biosynthesis Protein SpsA, Chain A"/>
    <property type="match status" value="1"/>
</dbReference>
<dbReference type="InterPro" id="IPR026461">
    <property type="entry name" value="Trfase_2_rSAM/seldom_assoc"/>
</dbReference>
<evidence type="ECO:0000313" key="8">
    <source>
        <dbReference type="Proteomes" id="UP001597094"/>
    </source>
</evidence>
<keyword evidence="3" id="KW-0328">Glycosyltransferase</keyword>
<protein>
    <submittedName>
        <fullName evidence="7">TIGR04283 family arsenosugar biosynthesis glycosyltransferase</fullName>
    </submittedName>
</protein>
<dbReference type="InterPro" id="IPR029044">
    <property type="entry name" value="Nucleotide-diphossugar_trans"/>
</dbReference>
<accession>A0ABW3SRE7</accession>
<keyword evidence="5" id="KW-0472">Membrane</keyword>
<evidence type="ECO:0000256" key="4">
    <source>
        <dbReference type="ARBA" id="ARBA00022679"/>
    </source>
</evidence>
<feature type="domain" description="Glycosyltransferase 2-like" evidence="6">
    <location>
        <begin position="4"/>
        <end position="104"/>
    </location>
</feature>
<keyword evidence="2" id="KW-1003">Cell membrane</keyword>
<keyword evidence="8" id="KW-1185">Reference proteome</keyword>
<reference evidence="8" key="1">
    <citation type="journal article" date="2019" name="Int. J. Syst. Evol. Microbiol.">
        <title>The Global Catalogue of Microorganisms (GCM) 10K type strain sequencing project: providing services to taxonomists for standard genome sequencing and annotation.</title>
        <authorList>
            <consortium name="The Broad Institute Genomics Platform"/>
            <consortium name="The Broad Institute Genome Sequencing Center for Infectious Disease"/>
            <person name="Wu L."/>
            <person name="Ma J."/>
        </authorList>
    </citation>
    <scope>NUCLEOTIDE SEQUENCE [LARGE SCALE GENOMIC DNA]</scope>
    <source>
        <strain evidence="8">JCM 31319</strain>
    </source>
</reference>
<evidence type="ECO:0000256" key="3">
    <source>
        <dbReference type="ARBA" id="ARBA00022676"/>
    </source>
</evidence>
<keyword evidence="4" id="KW-0808">Transferase</keyword>
<comment type="subcellular location">
    <subcellularLocation>
        <location evidence="1">Cell membrane</location>
    </subcellularLocation>
</comment>
<dbReference type="PANTHER" id="PTHR43646:SF2">
    <property type="entry name" value="GLYCOSYLTRANSFERASE 2-LIKE DOMAIN-CONTAINING PROTEIN"/>
    <property type="match status" value="1"/>
</dbReference>
<evidence type="ECO:0000256" key="5">
    <source>
        <dbReference type="ARBA" id="ARBA00023136"/>
    </source>
</evidence>
<dbReference type="RefSeq" id="WP_377528091.1">
    <property type="nucleotide sequence ID" value="NZ_JBHTLD010000110.1"/>
</dbReference>
<sequence>MKLSIIIPTLNEEAEIGKLLVYLQQHTSIGTEIIVADGQSTDATRRIAEEMGARVLLNGFKGRAPQMNAGAMAASGDVLYFLHADTYPPAGFEAQIRKAVEEGFGSGCFRLKFDVPHWFLRINAWFTRFDVNAVRFGDQSLFVLRDIFHESEGFDERLLLLEDQEIIERLRRIKPFIVLPHRVTTSARKYKVHGIYRLQVGYYLIYTLYKLGVPQEQLMLVYKRLLRKG</sequence>
<proteinExistence type="predicted"/>
<evidence type="ECO:0000256" key="1">
    <source>
        <dbReference type="ARBA" id="ARBA00004236"/>
    </source>
</evidence>
<dbReference type="SUPFAM" id="SSF53448">
    <property type="entry name" value="Nucleotide-diphospho-sugar transferases"/>
    <property type="match status" value="1"/>
</dbReference>
<dbReference type="PANTHER" id="PTHR43646">
    <property type="entry name" value="GLYCOSYLTRANSFERASE"/>
    <property type="match status" value="1"/>
</dbReference>